<proteinExistence type="predicted"/>
<comment type="caution">
    <text evidence="1">The sequence shown here is derived from an EMBL/GenBank/DDBJ whole genome shotgun (WGS) entry which is preliminary data.</text>
</comment>
<evidence type="ECO:0000313" key="1">
    <source>
        <dbReference type="EMBL" id="CAD6195915.1"/>
    </source>
</evidence>
<sequence>MMGPPREMPSRLSASRIFLVLTRPSGALAHRLVINRDDKNSAILDQSRDDVVKLVHGRRISINYEVG</sequence>
<dbReference type="AlphaFoldDB" id="A0A8S1HJP8"/>
<name>A0A8S1HJP8_9PELO</name>
<dbReference type="EMBL" id="CAJGYM010000062">
    <property type="protein sequence ID" value="CAD6195915.1"/>
    <property type="molecule type" value="Genomic_DNA"/>
</dbReference>
<protein>
    <submittedName>
        <fullName evidence="1">Uncharacterized protein</fullName>
    </submittedName>
</protein>
<accession>A0A8S1HJP8</accession>
<evidence type="ECO:0000313" key="2">
    <source>
        <dbReference type="Proteomes" id="UP000835052"/>
    </source>
</evidence>
<reference evidence="1" key="1">
    <citation type="submission" date="2020-10" db="EMBL/GenBank/DDBJ databases">
        <authorList>
            <person name="Kikuchi T."/>
        </authorList>
    </citation>
    <scope>NUCLEOTIDE SEQUENCE</scope>
    <source>
        <strain evidence="1">NKZ352</strain>
    </source>
</reference>
<dbReference type="Proteomes" id="UP000835052">
    <property type="component" value="Unassembled WGS sequence"/>
</dbReference>
<gene>
    <name evidence="1" type="ORF">CAUJ_LOCUS11833</name>
</gene>
<organism evidence="1 2">
    <name type="scientific">Caenorhabditis auriculariae</name>
    <dbReference type="NCBI Taxonomy" id="2777116"/>
    <lineage>
        <taxon>Eukaryota</taxon>
        <taxon>Metazoa</taxon>
        <taxon>Ecdysozoa</taxon>
        <taxon>Nematoda</taxon>
        <taxon>Chromadorea</taxon>
        <taxon>Rhabditida</taxon>
        <taxon>Rhabditina</taxon>
        <taxon>Rhabditomorpha</taxon>
        <taxon>Rhabditoidea</taxon>
        <taxon>Rhabditidae</taxon>
        <taxon>Peloderinae</taxon>
        <taxon>Caenorhabditis</taxon>
    </lineage>
</organism>
<keyword evidence="2" id="KW-1185">Reference proteome</keyword>